<reference evidence="3" key="1">
    <citation type="submission" date="2017-10" db="EMBL/GenBank/DDBJ databases">
        <title>Rapid genome shrinkage in a self-fertile nematode reveals novel sperm competition proteins.</title>
        <authorList>
            <person name="Yin D."/>
            <person name="Schwarz E.M."/>
            <person name="Thomas C.G."/>
            <person name="Felde R.L."/>
            <person name="Korf I.F."/>
            <person name="Cutter A.D."/>
            <person name="Schartner C.M."/>
            <person name="Ralston E.J."/>
            <person name="Meyer B.J."/>
            <person name="Haag E.S."/>
        </authorList>
    </citation>
    <scope>NUCLEOTIDE SEQUENCE [LARGE SCALE GENOMIC DNA]</scope>
    <source>
        <strain evidence="3">JU1422</strain>
    </source>
</reference>
<evidence type="ECO:0000313" key="2">
    <source>
        <dbReference type="EMBL" id="PIC30072.1"/>
    </source>
</evidence>
<feature type="chain" id="PRO_5013835200" evidence="1">
    <location>
        <begin position="20"/>
        <end position="289"/>
    </location>
</feature>
<dbReference type="EMBL" id="PDUG01000005">
    <property type="protein sequence ID" value="PIC30072.1"/>
    <property type="molecule type" value="Genomic_DNA"/>
</dbReference>
<evidence type="ECO:0000256" key="1">
    <source>
        <dbReference type="SAM" id="SignalP"/>
    </source>
</evidence>
<sequence length="289" mass="34256">MRLLLTTLLILYNLPLTNTTSIYEFSQPEYRIGKNHTVKIWKEIGTPDLNRTDTRFLFHSSKFGFKNPNFIQNVSDFLMDNEFSTFHLITDAIDDILENSERISNFSEKPTLWIIDFQTRDYAKIFPQFEIRQLSCDEFGEFETFRENRYFQKFDLLLLETGSQCGLKIQEEISKNSDFILQSLALKWKFYDIILMETAETTNYTYSPYPEYREELRNLENMKRQRYFQNIYILLSSEINARCGRKFTQNRIVGRRAKTTNDACAFNTTETSGKIKEKGKNSVNVEVLY</sequence>
<gene>
    <name evidence="2" type="primary">Cnig_chr_V.g21437</name>
    <name evidence="2" type="ORF">B9Z55_021437</name>
</gene>
<proteinExistence type="predicted"/>
<evidence type="ECO:0000313" key="3">
    <source>
        <dbReference type="Proteomes" id="UP000230233"/>
    </source>
</evidence>
<dbReference type="AlphaFoldDB" id="A0A2G5TS33"/>
<comment type="caution">
    <text evidence="2">The sequence shown here is derived from an EMBL/GenBank/DDBJ whole genome shotgun (WGS) entry which is preliminary data.</text>
</comment>
<protein>
    <submittedName>
        <fullName evidence="2">Uncharacterized protein</fullName>
    </submittedName>
</protein>
<keyword evidence="3" id="KW-1185">Reference proteome</keyword>
<accession>A0A2G5TS33</accession>
<name>A0A2G5TS33_9PELO</name>
<feature type="signal peptide" evidence="1">
    <location>
        <begin position="1"/>
        <end position="19"/>
    </location>
</feature>
<dbReference type="Proteomes" id="UP000230233">
    <property type="component" value="Chromosome V"/>
</dbReference>
<organism evidence="2 3">
    <name type="scientific">Caenorhabditis nigoni</name>
    <dbReference type="NCBI Taxonomy" id="1611254"/>
    <lineage>
        <taxon>Eukaryota</taxon>
        <taxon>Metazoa</taxon>
        <taxon>Ecdysozoa</taxon>
        <taxon>Nematoda</taxon>
        <taxon>Chromadorea</taxon>
        <taxon>Rhabditida</taxon>
        <taxon>Rhabditina</taxon>
        <taxon>Rhabditomorpha</taxon>
        <taxon>Rhabditoidea</taxon>
        <taxon>Rhabditidae</taxon>
        <taxon>Peloderinae</taxon>
        <taxon>Caenorhabditis</taxon>
    </lineage>
</organism>
<keyword evidence="1" id="KW-0732">Signal</keyword>